<dbReference type="InParanoid" id="K3X4V0"/>
<dbReference type="AlphaFoldDB" id="K3X4V0"/>
<dbReference type="eggNOG" id="ENOG502RXSK">
    <property type="taxonomic scope" value="Eukaryota"/>
</dbReference>
<dbReference type="VEuPathDB" id="FungiDB:PYU1_G012223"/>
<dbReference type="HOGENOM" id="CLU_706940_0_0_1"/>
<dbReference type="EMBL" id="GL376601">
    <property type="status" value="NOT_ANNOTATED_CDS"/>
    <property type="molecule type" value="Genomic_DNA"/>
</dbReference>
<name>K3X4V0_GLOUD</name>
<reference evidence="2" key="2">
    <citation type="submission" date="2010-04" db="EMBL/GenBank/DDBJ databases">
        <authorList>
            <person name="Buell R."/>
            <person name="Hamilton J."/>
            <person name="Hostetler J."/>
        </authorList>
    </citation>
    <scope>NUCLEOTIDE SEQUENCE [LARGE SCALE GENOMIC DNA]</scope>
    <source>
        <strain evidence="2">DAOM:BR144</strain>
    </source>
</reference>
<dbReference type="Proteomes" id="UP000019132">
    <property type="component" value="Unassembled WGS sequence"/>
</dbReference>
<accession>K3X4V0</accession>
<organism evidence="1 2">
    <name type="scientific">Globisporangium ultimum (strain ATCC 200006 / CBS 805.95 / DAOM BR144)</name>
    <name type="common">Pythium ultimum</name>
    <dbReference type="NCBI Taxonomy" id="431595"/>
    <lineage>
        <taxon>Eukaryota</taxon>
        <taxon>Sar</taxon>
        <taxon>Stramenopiles</taxon>
        <taxon>Oomycota</taxon>
        <taxon>Peronosporomycetes</taxon>
        <taxon>Pythiales</taxon>
        <taxon>Pythiaceae</taxon>
        <taxon>Globisporangium</taxon>
    </lineage>
</organism>
<sequence length="391" mass="43822">MTKAPQYHNQPFLQFLDQVAAAQQRKKGDNPSATIISTAAAVAPSTFDHDAKSTIPRHAKHVKSRSTKKTSSERGYTFRARKVQYEAQLVADVAKLRKDYAKLDFIKTLWQQKAMLLRNTTNGSLVRLTQEYFRILEHGLASCSAVGPTAHDVVTQTVKYKENFIRHVLDPEVQFGDTGGIDAVIEQWRNTQQRFQVKIGSPVMIHGSEEDPGIELVVKMRVGFTHDTFRLVFPGAVEREDLVCACVGKVFVLKNTHRLRFSSDGRIELYLMDINFVEALGNAIGDLKTVSELLQLSTITPWNTIANVESGLASLDLGQEHQPEEARFSSVDSGTDGKTRQRAPFWVSNLEMPFLLDDVPAAGGKRDSDYMSQLREFGAARHDDTEELLDR</sequence>
<evidence type="ECO:0000313" key="2">
    <source>
        <dbReference type="Proteomes" id="UP000019132"/>
    </source>
</evidence>
<protein>
    <submittedName>
        <fullName evidence="1">Uncharacterized protein</fullName>
    </submittedName>
</protein>
<keyword evidence="2" id="KW-1185">Reference proteome</keyword>
<reference evidence="2" key="1">
    <citation type="journal article" date="2010" name="Genome Biol.">
        <title>Genome sequence of the necrotrophic plant pathogen Pythium ultimum reveals original pathogenicity mechanisms and effector repertoire.</title>
        <authorList>
            <person name="Levesque C.A."/>
            <person name="Brouwer H."/>
            <person name="Cano L."/>
            <person name="Hamilton J.P."/>
            <person name="Holt C."/>
            <person name="Huitema E."/>
            <person name="Raffaele S."/>
            <person name="Robideau G.P."/>
            <person name="Thines M."/>
            <person name="Win J."/>
            <person name="Zerillo M.M."/>
            <person name="Beakes G.W."/>
            <person name="Boore J.L."/>
            <person name="Busam D."/>
            <person name="Dumas B."/>
            <person name="Ferriera S."/>
            <person name="Fuerstenberg S.I."/>
            <person name="Gachon C.M."/>
            <person name="Gaulin E."/>
            <person name="Govers F."/>
            <person name="Grenville-Briggs L."/>
            <person name="Horner N."/>
            <person name="Hostetler J."/>
            <person name="Jiang R.H."/>
            <person name="Johnson J."/>
            <person name="Krajaejun T."/>
            <person name="Lin H."/>
            <person name="Meijer H.J."/>
            <person name="Moore B."/>
            <person name="Morris P."/>
            <person name="Phuntmart V."/>
            <person name="Puiu D."/>
            <person name="Shetty J."/>
            <person name="Stajich J.E."/>
            <person name="Tripathy S."/>
            <person name="Wawra S."/>
            <person name="van West P."/>
            <person name="Whitty B.R."/>
            <person name="Coutinho P.M."/>
            <person name="Henrissat B."/>
            <person name="Martin F."/>
            <person name="Thomas P.D."/>
            <person name="Tyler B.M."/>
            <person name="De Vries R.P."/>
            <person name="Kamoun S."/>
            <person name="Yandell M."/>
            <person name="Tisserat N."/>
            <person name="Buell C.R."/>
        </authorList>
    </citation>
    <scope>NUCLEOTIDE SEQUENCE</scope>
    <source>
        <strain evidence="2">DAOM:BR144</strain>
    </source>
</reference>
<dbReference type="EnsemblProtists" id="PYU1_T012249">
    <property type="protein sequence ID" value="PYU1_T012249"/>
    <property type="gene ID" value="PYU1_G012223"/>
</dbReference>
<evidence type="ECO:0000313" key="1">
    <source>
        <dbReference type="EnsemblProtists" id="PYU1_T012249"/>
    </source>
</evidence>
<reference evidence="1" key="3">
    <citation type="submission" date="2015-02" db="UniProtKB">
        <authorList>
            <consortium name="EnsemblProtists"/>
        </authorList>
    </citation>
    <scope>IDENTIFICATION</scope>
    <source>
        <strain evidence="1">DAOM BR144</strain>
    </source>
</reference>
<proteinExistence type="predicted"/>